<dbReference type="OrthoDB" id="9801609at2"/>
<feature type="domain" description="Glycosyl transferase family 1" evidence="2">
    <location>
        <begin position="170"/>
        <end position="321"/>
    </location>
</feature>
<dbReference type="eggNOG" id="COG0438">
    <property type="taxonomic scope" value="Bacteria"/>
</dbReference>
<dbReference type="CDD" id="cd03809">
    <property type="entry name" value="GT4_MtfB-like"/>
    <property type="match status" value="1"/>
</dbReference>
<evidence type="ECO:0000256" key="1">
    <source>
        <dbReference type="ARBA" id="ARBA00022679"/>
    </source>
</evidence>
<dbReference type="EMBL" id="CP013195">
    <property type="protein sequence ID" value="ALO49526.1"/>
    <property type="molecule type" value="Genomic_DNA"/>
</dbReference>
<dbReference type="InterPro" id="IPR001296">
    <property type="entry name" value="Glyco_trans_1"/>
</dbReference>
<dbReference type="Proteomes" id="UP000056252">
    <property type="component" value="Chromosome"/>
</dbReference>
<organism evidence="3 4">
    <name type="scientific">Hoylesella enoeca</name>
    <dbReference type="NCBI Taxonomy" id="76123"/>
    <lineage>
        <taxon>Bacteria</taxon>
        <taxon>Pseudomonadati</taxon>
        <taxon>Bacteroidota</taxon>
        <taxon>Bacteroidia</taxon>
        <taxon>Bacteroidales</taxon>
        <taxon>Prevotellaceae</taxon>
        <taxon>Hoylesella</taxon>
    </lineage>
</organism>
<dbReference type="RefSeq" id="WP_060544467.1">
    <property type="nucleotide sequence ID" value="NZ_CP013195.1"/>
</dbReference>
<sequence length="350" mass="40455">MKKNVVIDFSRINDYTGFGEVARRYYAELCCVDAPDLHFIAIVPPDYTGVRSENIDYLTTGNELQDLQRLGLSADLWHTTDQRQHLSPRKSGAKRLLTIHDINFIGEKTGIHRLKRILKMKLKIMRSDYISVISQYVKDDISTHIGFGNKGVSIVYNGVPDIESAPREQPAFVKDPSAKFFFTIGQVIPKKNFKTLLPLMDAFPDHHLYICGETPGPYADDIREQIATRYADRVFLTGQIEHSEKYWLYAHCAAFLFPSKLEGFGLPIVEAMRFRCNIVASQLTSIPEIAQDYISYWADFTPEHMISVLQKALDIPQETLQRRHEEMYRYSQRFNYANYTAQYLELYRSI</sequence>
<dbReference type="SUPFAM" id="SSF53756">
    <property type="entry name" value="UDP-Glycosyltransferase/glycogen phosphorylase"/>
    <property type="match status" value="1"/>
</dbReference>
<reference evidence="4" key="1">
    <citation type="submission" date="2015-11" db="EMBL/GenBank/DDBJ databases">
        <authorList>
            <person name="Holder M.E."/>
            <person name="Ajami N.J."/>
            <person name="Petrosino J.F."/>
        </authorList>
    </citation>
    <scope>NUCLEOTIDE SEQUENCE [LARGE SCALE GENOMIC DNA]</scope>
    <source>
        <strain evidence="4">F0113</strain>
    </source>
</reference>
<accession>A0A0S2KMK7</accession>
<dbReference type="KEGG" id="peo:AS203_10910"/>
<proteinExistence type="predicted"/>
<name>A0A0S2KMK7_9BACT</name>
<dbReference type="GO" id="GO:0016757">
    <property type="term" value="F:glycosyltransferase activity"/>
    <property type="evidence" value="ECO:0007669"/>
    <property type="project" value="InterPro"/>
</dbReference>
<dbReference type="GO" id="GO:0009103">
    <property type="term" value="P:lipopolysaccharide biosynthetic process"/>
    <property type="evidence" value="ECO:0007669"/>
    <property type="project" value="TreeGrafter"/>
</dbReference>
<evidence type="ECO:0000313" key="4">
    <source>
        <dbReference type="Proteomes" id="UP000056252"/>
    </source>
</evidence>
<gene>
    <name evidence="3" type="ORF">AS203_10910</name>
</gene>
<protein>
    <recommendedName>
        <fullName evidence="2">Glycosyl transferase family 1 domain-containing protein</fullName>
    </recommendedName>
</protein>
<keyword evidence="1" id="KW-0808">Transferase</keyword>
<evidence type="ECO:0000313" key="3">
    <source>
        <dbReference type="EMBL" id="ALO49526.1"/>
    </source>
</evidence>
<dbReference type="Gene3D" id="3.40.50.2000">
    <property type="entry name" value="Glycogen Phosphorylase B"/>
    <property type="match status" value="2"/>
</dbReference>
<dbReference type="STRING" id="76123.AS203_10910"/>
<dbReference type="PANTHER" id="PTHR46401">
    <property type="entry name" value="GLYCOSYLTRANSFERASE WBBK-RELATED"/>
    <property type="match status" value="1"/>
</dbReference>
<evidence type="ECO:0000259" key="2">
    <source>
        <dbReference type="Pfam" id="PF00534"/>
    </source>
</evidence>
<dbReference type="AlphaFoldDB" id="A0A0S2KMK7"/>
<dbReference type="PANTHER" id="PTHR46401:SF2">
    <property type="entry name" value="GLYCOSYLTRANSFERASE WBBK-RELATED"/>
    <property type="match status" value="1"/>
</dbReference>
<dbReference type="Pfam" id="PF00534">
    <property type="entry name" value="Glycos_transf_1"/>
    <property type="match status" value="1"/>
</dbReference>
<keyword evidence="4" id="KW-1185">Reference proteome</keyword>